<protein>
    <recommendedName>
        <fullName evidence="3">Solute-binding protein family 3/N-terminal domain-containing protein</fullName>
    </recommendedName>
</protein>
<reference evidence="1 2" key="1">
    <citation type="submission" date="2022-08" db="EMBL/GenBank/DDBJ databases">
        <title>Genome Sequence of the sulphate-reducing bacterium, Pseudodesulfovibrio sp. SYK.</title>
        <authorList>
            <person name="Kondo R."/>
            <person name="Kataoka T."/>
        </authorList>
    </citation>
    <scope>NUCLEOTIDE SEQUENCE [LARGE SCALE GENOMIC DNA]</scope>
    <source>
        <strain evidence="1 2">SYK</strain>
    </source>
</reference>
<gene>
    <name evidence="1" type="ORF">SYK_25270</name>
</gene>
<sequence length="219" mass="25004">MPYIGSAVRKGNTGLITDILIRVYETEGYELVHQELPYNRAIDELLSGTIHCTLDIEDTRQKVLQSKQAIIIYDLAAVYLQTHTFKGIQSLAGKKVAYLHGYEMDHLFPVKFKPRQAYDLSSAIQMLDRGHIDYVIDDETLLKEAIFEAKLPSTEFDITYIASMKSHPIFAPTDEGRKFRDIYDRRIPEMIATGELQDILRAHGVTEESIEKLIKANAR</sequence>
<keyword evidence="2" id="KW-1185">Reference proteome</keyword>
<dbReference type="Proteomes" id="UP001317742">
    <property type="component" value="Chromosome"/>
</dbReference>
<dbReference type="Gene3D" id="3.40.190.10">
    <property type="entry name" value="Periplasmic binding protein-like II"/>
    <property type="match status" value="2"/>
</dbReference>
<name>A0ABM8B3I0_9BACT</name>
<dbReference type="SUPFAM" id="SSF53850">
    <property type="entry name" value="Periplasmic binding protein-like II"/>
    <property type="match status" value="1"/>
</dbReference>
<accession>A0ABM8B3I0</accession>
<dbReference type="EMBL" id="AP026709">
    <property type="protein sequence ID" value="BDQ38167.1"/>
    <property type="molecule type" value="Genomic_DNA"/>
</dbReference>
<proteinExistence type="predicted"/>
<organism evidence="1 2">
    <name type="scientific">Pseudodesulfovibrio nedwellii</name>
    <dbReference type="NCBI Taxonomy" id="2973072"/>
    <lineage>
        <taxon>Bacteria</taxon>
        <taxon>Pseudomonadati</taxon>
        <taxon>Thermodesulfobacteriota</taxon>
        <taxon>Desulfovibrionia</taxon>
        <taxon>Desulfovibrionales</taxon>
        <taxon>Desulfovibrionaceae</taxon>
    </lineage>
</organism>
<evidence type="ECO:0000313" key="1">
    <source>
        <dbReference type="EMBL" id="BDQ38167.1"/>
    </source>
</evidence>
<evidence type="ECO:0008006" key="3">
    <source>
        <dbReference type="Google" id="ProtNLM"/>
    </source>
</evidence>
<evidence type="ECO:0000313" key="2">
    <source>
        <dbReference type="Proteomes" id="UP001317742"/>
    </source>
</evidence>